<evidence type="ECO:0000256" key="2">
    <source>
        <dbReference type="ARBA" id="ARBA00022786"/>
    </source>
</evidence>
<keyword evidence="3 6" id="KW-0378">Hydrolase</keyword>
<accession>A0A3M7P2J0</accession>
<dbReference type="Pfam" id="PF22900">
    <property type="entry name" value="UCH_UBL1"/>
    <property type="match status" value="1"/>
</dbReference>
<dbReference type="InterPro" id="IPR055176">
    <property type="entry name" value="UBP24/USP9X/USP9Y_UBL"/>
</dbReference>
<reference evidence="6 7" key="1">
    <citation type="journal article" date="2018" name="Sci. Rep.">
        <title>Genomic signatures of local adaptation to the degree of environmental predictability in rotifers.</title>
        <authorList>
            <person name="Franch-Gras L."/>
            <person name="Hahn C."/>
            <person name="Garcia-Roger E.M."/>
            <person name="Carmona M.J."/>
            <person name="Serra M."/>
            <person name="Gomez A."/>
        </authorList>
    </citation>
    <scope>NUCLEOTIDE SEQUENCE [LARGE SCALE GENOMIC DNA]</scope>
    <source>
        <strain evidence="6">HYR1</strain>
    </source>
</reference>
<dbReference type="OrthoDB" id="6147831at2759"/>
<keyword evidence="7" id="KW-1185">Reference proteome</keyword>
<dbReference type="InterPro" id="IPR029071">
    <property type="entry name" value="Ubiquitin-like_domsf"/>
</dbReference>
<evidence type="ECO:0000256" key="3">
    <source>
        <dbReference type="ARBA" id="ARBA00022801"/>
    </source>
</evidence>
<comment type="caution">
    <text evidence="6">The sequence shown here is derived from an EMBL/GenBank/DDBJ whole genome shotgun (WGS) entry which is preliminary data.</text>
</comment>
<dbReference type="GO" id="GO:0006508">
    <property type="term" value="P:proteolysis"/>
    <property type="evidence" value="ECO:0007669"/>
    <property type="project" value="UniProtKB-KW"/>
</dbReference>
<feature type="domain" description="UBP24/USP9X/USP9Y ubiquitin-like" evidence="4">
    <location>
        <begin position="531"/>
        <end position="599"/>
    </location>
</feature>
<evidence type="ECO:0000313" key="6">
    <source>
        <dbReference type="EMBL" id="RMZ93223.1"/>
    </source>
</evidence>
<dbReference type="STRING" id="10195.A0A3M7P2J0"/>
<dbReference type="Proteomes" id="UP000276133">
    <property type="component" value="Unassembled WGS sequence"/>
</dbReference>
<feature type="non-terminal residue" evidence="6">
    <location>
        <position position="633"/>
    </location>
</feature>
<keyword evidence="1" id="KW-0645">Protease</keyword>
<sequence>MKKLSLKLWPDDVSNFNELHLKIVLSMLKNSNFNSKMNSLKEICKLIDNSKTFLANSAPIDEDFLGTWLVNEQILSFAIEGNLDQAQYCDKLKSIVEFLGNRISHDEIKTLWQMQFNKPSSIVDNLYSLISIVTSKFNQEQLDDLIGFIKSTWNDPSFKSHDRLVYLLRLIGQESKNSKTHLKILDALWSLKDQSASTHPFLIQLIYKEHLSVLNTDRVYRDQAKSVYIKKCLGLIDQENKLGALYALKHLFDILNSYKTKSWPSVKSLRDVLGEIVVPEIKTLCQNLINYNQFRAQFANTIFSHEQIIDLHLNLLKFALKEGNLYLRLVRAEEIWDSLTESNDELNVQKCFEWFIECIVDLNEQTRNEMFRQRVTKLDPTKLTLKGYECYRLFFLYHNQSESRVQITSSDSSDFLVEESDLDLDYLWKLILNNESDQIVHNSVEFLLKLCCSNLAPSLKRDVHTFNTKLTQTIFEKLKQNESKETQLNNLLKCLEEFIRIFDTKEEAFCLTSHSSSIKIDKISVKVQLNENKECFEVKNLYSNDLLESLRQKIAELVNNSVNNFQLLHESKILAQSLDNKTLSFLEINDASLLTCKLIPSTPVKSSEFFTTLSICSTPKSSLFSNRLSISCP</sequence>
<proteinExistence type="predicted"/>
<evidence type="ECO:0000259" key="5">
    <source>
        <dbReference type="Pfam" id="PF25010"/>
    </source>
</evidence>
<gene>
    <name evidence="6" type="ORF">BpHYR1_003297</name>
</gene>
<keyword evidence="2" id="KW-0833">Ubl conjugation pathway</keyword>
<dbReference type="SUPFAM" id="SSF54236">
    <property type="entry name" value="Ubiquitin-like"/>
    <property type="match status" value="1"/>
</dbReference>
<dbReference type="Pfam" id="PF25010">
    <property type="entry name" value="ARM_UBP24_USP9X-Y"/>
    <property type="match status" value="1"/>
</dbReference>
<dbReference type="AlphaFoldDB" id="A0A3M7P2J0"/>
<dbReference type="InterPro" id="IPR056850">
    <property type="entry name" value="ARM_UBP34_24_USP9X_Y"/>
</dbReference>
<evidence type="ECO:0000313" key="7">
    <source>
        <dbReference type="Proteomes" id="UP000276133"/>
    </source>
</evidence>
<organism evidence="6 7">
    <name type="scientific">Brachionus plicatilis</name>
    <name type="common">Marine rotifer</name>
    <name type="synonym">Brachionus muelleri</name>
    <dbReference type="NCBI Taxonomy" id="10195"/>
    <lineage>
        <taxon>Eukaryota</taxon>
        <taxon>Metazoa</taxon>
        <taxon>Spiralia</taxon>
        <taxon>Gnathifera</taxon>
        <taxon>Rotifera</taxon>
        <taxon>Eurotatoria</taxon>
        <taxon>Monogononta</taxon>
        <taxon>Pseudotrocha</taxon>
        <taxon>Ploima</taxon>
        <taxon>Brachionidae</taxon>
        <taxon>Brachionus</taxon>
    </lineage>
</organism>
<protein>
    <submittedName>
        <fullName evidence="6">Ubiquitin carboxyl-terminal hydrolase 24</fullName>
    </submittedName>
</protein>
<dbReference type="GO" id="GO:0008233">
    <property type="term" value="F:peptidase activity"/>
    <property type="evidence" value="ECO:0007669"/>
    <property type="project" value="UniProtKB-KW"/>
</dbReference>
<evidence type="ECO:0000259" key="4">
    <source>
        <dbReference type="Pfam" id="PF22900"/>
    </source>
</evidence>
<evidence type="ECO:0000256" key="1">
    <source>
        <dbReference type="ARBA" id="ARBA00022670"/>
    </source>
</evidence>
<dbReference type="EMBL" id="REGN01013989">
    <property type="protein sequence ID" value="RMZ93223.1"/>
    <property type="molecule type" value="Genomic_DNA"/>
</dbReference>
<name>A0A3M7P2J0_BRAPC</name>
<feature type="domain" description="UBP34/UBP24/USP9X/USP9Y-like ARM repeat region" evidence="5">
    <location>
        <begin position="15"/>
        <end position="396"/>
    </location>
</feature>